<protein>
    <submittedName>
        <fullName evidence="2">Uncharacterized protein</fullName>
    </submittedName>
</protein>
<reference evidence="2 3" key="1">
    <citation type="submission" date="2016-03" db="EMBL/GenBank/DDBJ databases">
        <title>Comparative genomics of the ectomycorrhizal sister species Rhizopogon vinicolor and Rhizopogon vesiculosus (Basidiomycota: Boletales) reveals a divergence of the mating type B locus.</title>
        <authorList>
            <person name="Mujic A.B."/>
            <person name="Kuo A."/>
            <person name="Tritt A."/>
            <person name="Lipzen A."/>
            <person name="Chen C."/>
            <person name="Johnson J."/>
            <person name="Sharma A."/>
            <person name="Barry K."/>
            <person name="Grigoriev I.V."/>
            <person name="Spatafora J.W."/>
        </authorList>
    </citation>
    <scope>NUCLEOTIDE SEQUENCE [LARGE SCALE GENOMIC DNA]</scope>
    <source>
        <strain evidence="2 3">AM-OR11-056</strain>
    </source>
</reference>
<dbReference type="EMBL" id="LVVM01004251">
    <property type="protein sequence ID" value="OJA13257.1"/>
    <property type="molecule type" value="Genomic_DNA"/>
</dbReference>
<evidence type="ECO:0000313" key="2">
    <source>
        <dbReference type="EMBL" id="OJA13257.1"/>
    </source>
</evidence>
<proteinExistence type="predicted"/>
<evidence type="ECO:0000256" key="1">
    <source>
        <dbReference type="SAM" id="MobiDB-lite"/>
    </source>
</evidence>
<dbReference type="AlphaFoldDB" id="A0A1J8QI34"/>
<gene>
    <name evidence="2" type="ORF">AZE42_10963</name>
</gene>
<feature type="region of interest" description="Disordered" evidence="1">
    <location>
        <begin position="90"/>
        <end position="132"/>
    </location>
</feature>
<name>A0A1J8QI34_9AGAM</name>
<evidence type="ECO:0000313" key="3">
    <source>
        <dbReference type="Proteomes" id="UP000183567"/>
    </source>
</evidence>
<dbReference type="Proteomes" id="UP000183567">
    <property type="component" value="Unassembled WGS sequence"/>
</dbReference>
<accession>A0A1J8QI34</accession>
<feature type="non-terminal residue" evidence="2">
    <location>
        <position position="132"/>
    </location>
</feature>
<keyword evidence="3" id="KW-1185">Reference proteome</keyword>
<sequence length="132" mass="14579">MTSTFQAEATPLLLNNTHGLLGGFFTDTTDSSESCHVSAPSSTLHPYTLISRLSSLFHRSQPNNRQETALQQKFTIEMGSESRVATNAFNSLSDRSSSSNPTAYLHTPARARSPSNYEVEEKKGEEDNLWPI</sequence>
<organism evidence="2 3">
    <name type="scientific">Rhizopogon vesiculosus</name>
    <dbReference type="NCBI Taxonomy" id="180088"/>
    <lineage>
        <taxon>Eukaryota</taxon>
        <taxon>Fungi</taxon>
        <taxon>Dikarya</taxon>
        <taxon>Basidiomycota</taxon>
        <taxon>Agaricomycotina</taxon>
        <taxon>Agaricomycetes</taxon>
        <taxon>Agaricomycetidae</taxon>
        <taxon>Boletales</taxon>
        <taxon>Suillineae</taxon>
        <taxon>Rhizopogonaceae</taxon>
        <taxon>Rhizopogon</taxon>
    </lineage>
</organism>
<comment type="caution">
    <text evidence="2">The sequence shown here is derived from an EMBL/GenBank/DDBJ whole genome shotgun (WGS) entry which is preliminary data.</text>
</comment>